<evidence type="ECO:0000313" key="1">
    <source>
        <dbReference type="EMBL" id="GFG53280.1"/>
    </source>
</evidence>
<reference evidence="1 2" key="1">
    <citation type="journal article" date="2019" name="Emerg. Microbes Infect.">
        <title>Comprehensive subspecies identification of 175 nontuberculous mycobacteria species based on 7547 genomic profiles.</title>
        <authorList>
            <person name="Matsumoto Y."/>
            <person name="Kinjo T."/>
            <person name="Motooka D."/>
            <person name="Nabeya D."/>
            <person name="Jung N."/>
            <person name="Uechi K."/>
            <person name="Horii T."/>
            <person name="Iida T."/>
            <person name="Fujita J."/>
            <person name="Nakamura S."/>
        </authorList>
    </citation>
    <scope>NUCLEOTIDE SEQUENCE [LARGE SCALE GENOMIC DNA]</scope>
    <source>
        <strain evidence="1 2">JCM 6377</strain>
    </source>
</reference>
<proteinExistence type="predicted"/>
<protein>
    <submittedName>
        <fullName evidence="1">Uncharacterized protein</fullName>
    </submittedName>
</protein>
<sequence>MVFKDFNDDGAAVYIVTFEDDNAETFQLKIPAGTVVTHAMESKWESGQSPTPHNPT</sequence>
<dbReference type="Proteomes" id="UP000465302">
    <property type="component" value="Unassembled WGS sequence"/>
</dbReference>
<name>A0A7I9W6T1_MYCAG</name>
<dbReference type="EMBL" id="BLKS01000001">
    <property type="protein sequence ID" value="GFG53280.1"/>
    <property type="molecule type" value="Genomic_DNA"/>
</dbReference>
<gene>
    <name evidence="1" type="ORF">MAGR_47210</name>
</gene>
<organism evidence="1 2">
    <name type="scientific">Mycolicibacterium agri</name>
    <name type="common">Mycobacterium agri</name>
    <dbReference type="NCBI Taxonomy" id="36811"/>
    <lineage>
        <taxon>Bacteria</taxon>
        <taxon>Bacillati</taxon>
        <taxon>Actinomycetota</taxon>
        <taxon>Actinomycetes</taxon>
        <taxon>Mycobacteriales</taxon>
        <taxon>Mycobacteriaceae</taxon>
        <taxon>Mycolicibacterium</taxon>
    </lineage>
</organism>
<comment type="caution">
    <text evidence="1">The sequence shown here is derived from an EMBL/GenBank/DDBJ whole genome shotgun (WGS) entry which is preliminary data.</text>
</comment>
<accession>A0A7I9W6T1</accession>
<evidence type="ECO:0000313" key="2">
    <source>
        <dbReference type="Proteomes" id="UP000465302"/>
    </source>
</evidence>
<dbReference type="AlphaFoldDB" id="A0A7I9W6T1"/>